<keyword evidence="2" id="KW-1185">Reference proteome</keyword>
<dbReference type="Proteomes" id="UP000027997">
    <property type="component" value="Unassembled WGS sequence"/>
</dbReference>
<evidence type="ECO:0000313" key="2">
    <source>
        <dbReference type="Proteomes" id="UP000027997"/>
    </source>
</evidence>
<dbReference type="AlphaFoldDB" id="A0A081KB91"/>
<protein>
    <submittedName>
        <fullName evidence="1">Uncharacterized protein</fullName>
    </submittedName>
</protein>
<reference evidence="1 2" key="1">
    <citation type="submission" date="2014-06" db="EMBL/GenBank/DDBJ databases">
        <title>Whole Genome Sequences of Three Symbiotic Endozoicomonas Bacteria.</title>
        <authorList>
            <person name="Neave M.J."/>
            <person name="Apprill A."/>
            <person name="Voolstra C.R."/>
        </authorList>
    </citation>
    <scope>NUCLEOTIDE SEQUENCE [LARGE SCALE GENOMIC DNA]</scope>
    <source>
        <strain evidence="1 2">DSM 22380</strain>
    </source>
</reference>
<accession>A0A081KB91</accession>
<organism evidence="1 2">
    <name type="scientific">Endozoicomonas elysicola</name>
    <dbReference type="NCBI Taxonomy" id="305900"/>
    <lineage>
        <taxon>Bacteria</taxon>
        <taxon>Pseudomonadati</taxon>
        <taxon>Pseudomonadota</taxon>
        <taxon>Gammaproteobacteria</taxon>
        <taxon>Oceanospirillales</taxon>
        <taxon>Endozoicomonadaceae</taxon>
        <taxon>Endozoicomonas</taxon>
    </lineage>
</organism>
<evidence type="ECO:0000313" key="1">
    <source>
        <dbReference type="EMBL" id="KEI71417.1"/>
    </source>
</evidence>
<dbReference type="eggNOG" id="ENOG5033BK1">
    <property type="taxonomic scope" value="Bacteria"/>
</dbReference>
<gene>
    <name evidence="1" type="ORF">GV64_12295</name>
</gene>
<proteinExistence type="predicted"/>
<sequence length="80" mass="9054">MTPKCEYYPICPFFTDSLVSGMPSTAKLLKEKYCCDGYSKCARYQVMVEAGEQYIEDSLFPNHEEKAQAIIARVKSEKGS</sequence>
<dbReference type="EMBL" id="JOJP01000001">
    <property type="protein sequence ID" value="KEI71417.1"/>
    <property type="molecule type" value="Genomic_DNA"/>
</dbReference>
<name>A0A081KB91_9GAMM</name>
<comment type="caution">
    <text evidence="1">The sequence shown here is derived from an EMBL/GenBank/DDBJ whole genome shotgun (WGS) entry which is preliminary data.</text>
</comment>